<dbReference type="EMBL" id="CP015058">
    <property type="protein sequence ID" value="QGN16889.1"/>
    <property type="molecule type" value="Genomic_DNA"/>
</dbReference>
<dbReference type="InterPro" id="IPR015943">
    <property type="entry name" value="WD40/YVTN_repeat-like_dom_sf"/>
</dbReference>
<dbReference type="PANTHER" id="PTHR16288:SF0">
    <property type="entry name" value="TRNA (GUANINE-N(7)-)-METHYLTRANSFERASE NON-CATALYTIC SUBUNIT WDR4"/>
    <property type="match status" value="1"/>
</dbReference>
<evidence type="ECO:0000256" key="3">
    <source>
        <dbReference type="ARBA" id="ARBA00022694"/>
    </source>
</evidence>
<organism evidence="7 8">
    <name type="scientific">Kluyveromyces marxianus</name>
    <name type="common">Yeast</name>
    <name type="synonym">Candida kefyr</name>
    <dbReference type="NCBI Taxonomy" id="4911"/>
    <lineage>
        <taxon>Eukaryota</taxon>
        <taxon>Fungi</taxon>
        <taxon>Dikarya</taxon>
        <taxon>Ascomycota</taxon>
        <taxon>Saccharomycotina</taxon>
        <taxon>Saccharomycetes</taxon>
        <taxon>Saccharomycetales</taxon>
        <taxon>Saccharomycetaceae</taxon>
        <taxon>Kluyveromyces</taxon>
    </lineage>
</organism>
<keyword evidence="8" id="KW-1185">Reference proteome</keyword>
<evidence type="ECO:0000313" key="8">
    <source>
        <dbReference type="Proteomes" id="UP000422736"/>
    </source>
</evidence>
<dbReference type="HAMAP" id="MF_03056">
    <property type="entry name" value="TRM82"/>
    <property type="match status" value="1"/>
</dbReference>
<evidence type="ECO:0000256" key="5">
    <source>
        <dbReference type="ARBA" id="ARBA00023242"/>
    </source>
</evidence>
<evidence type="ECO:0000256" key="4">
    <source>
        <dbReference type="ARBA" id="ARBA00022737"/>
    </source>
</evidence>
<dbReference type="InterPro" id="IPR036322">
    <property type="entry name" value="WD40_repeat_dom_sf"/>
</dbReference>
<comment type="subcellular location">
    <subcellularLocation>
        <location evidence="1 6">Nucleus</location>
    </subcellularLocation>
</comment>
<proteinExistence type="inferred from homology"/>
<keyword evidence="5 6" id="KW-0539">Nucleus</keyword>
<evidence type="ECO:0000256" key="1">
    <source>
        <dbReference type="ARBA" id="ARBA00004123"/>
    </source>
</evidence>
<comment type="pathway">
    <text evidence="6">tRNA modification; N(7)-methylguanine-tRNA biosynthesis.</text>
</comment>
<comment type="similarity">
    <text evidence="6">Belongs to the WD repeat TRM82 family.</text>
</comment>
<dbReference type="Gene3D" id="2.130.10.10">
    <property type="entry name" value="YVTN repeat-like/Quinoprotein amine dehydrogenase"/>
    <property type="match status" value="1"/>
</dbReference>
<dbReference type="InterPro" id="IPR028884">
    <property type="entry name" value="Trm82"/>
</dbReference>
<name>A0ABX6F153_KLUMA</name>
<accession>A0ABX6F153</accession>
<dbReference type="SUPFAM" id="SSF50978">
    <property type="entry name" value="WD40 repeat-like"/>
    <property type="match status" value="1"/>
</dbReference>
<evidence type="ECO:0000313" key="7">
    <source>
        <dbReference type="EMBL" id="QGN16889.1"/>
    </source>
</evidence>
<reference evidence="7 8" key="1">
    <citation type="submission" date="2016-03" db="EMBL/GenBank/DDBJ databases">
        <title>How can Kluyveromyces marxianus grow so fast - potential evolutionary course in Saccharomyces Complex revealed by comparative genomics.</title>
        <authorList>
            <person name="Mo W."/>
            <person name="Lu W."/>
            <person name="Yang X."/>
            <person name="Qi J."/>
            <person name="Lv H."/>
        </authorList>
    </citation>
    <scope>NUCLEOTIDE SEQUENCE [LARGE SCALE GENOMIC DNA]</scope>
    <source>
        <strain evidence="7 8">FIM1</strain>
    </source>
</reference>
<keyword evidence="2 6" id="KW-0853">WD repeat</keyword>
<gene>
    <name evidence="7" type="primary">TRM82</name>
    <name evidence="7" type="ORF">FIM1_3616</name>
</gene>
<evidence type="ECO:0000256" key="2">
    <source>
        <dbReference type="ARBA" id="ARBA00022574"/>
    </source>
</evidence>
<keyword evidence="4 6" id="KW-0677">Repeat</keyword>
<comment type="function">
    <text evidence="6">Required for the formation of N(7)-methylguanine at position 46 (m7G46) in tRNA. In the complex, it is required to stabilize and induce conformational changes of the catalytic subunit.</text>
</comment>
<keyword evidence="3 6" id="KW-0819">tRNA processing</keyword>
<sequence length="451" mass="51219">MLHPLQSVLLNSDASLLFCVIKNEIKAFRRTNEGYVLCGEWIDDLDKTPLIKEKVLKEQVRQLSENASKKLKTNEGESVTQQHVAAVTQPKKEAKVPKPGPGAPPIYHYIRNLGLSRNEKLLIGCTDSDKAAVIFKIDLEDDKNILKLIKRQPYPKRPNAITTSMDDSDLILADKFGDIYSMPIAEEVLSSINDEKAPILGHVSMLTDVNMVKDSEGKQYIITADRDEHIRISHYPQSYIVDKWLFGHEEFVSSICIPTWNDRLLFSAGGDHFVFSWDWKSGKLLHKFDYSELIKNYLTNDHLAPERFQNEKGDVIEYSVLKIVSIKDVPLIVFLVEATKVLFVLKVDTETGVLSLHQSLEFENNIISITSAPDSKTLGVSLDNRDNQDADIIKLLFLENETFVEQKNVNKNLSDSIKLALESDKIANVEREDVYPLYHNASLRKHGEHFS</sequence>
<protein>
    <submittedName>
        <fullName evidence="7">tRNA (Guanine-N(7)-)-methyltransferase subunit TRM82</fullName>
    </submittedName>
</protein>
<dbReference type="Proteomes" id="UP000422736">
    <property type="component" value="Chromosome 5"/>
</dbReference>
<dbReference type="PANTHER" id="PTHR16288">
    <property type="entry name" value="WD40 REPEAT PROTEIN 4"/>
    <property type="match status" value="1"/>
</dbReference>
<evidence type="ECO:0000256" key="6">
    <source>
        <dbReference type="HAMAP-Rule" id="MF_03056"/>
    </source>
</evidence>